<dbReference type="PANTHER" id="PTHR31623:SF122">
    <property type="entry name" value="HXXXD-TYPE ACYL-TRANSFERASE FAMILY PROTEIN"/>
    <property type="match status" value="1"/>
</dbReference>
<dbReference type="AlphaFoldDB" id="A0A445JCJ2"/>
<comment type="similarity">
    <text evidence="1">Belongs to the plant acyltransferase family.</text>
</comment>
<dbReference type="Pfam" id="PF02458">
    <property type="entry name" value="Transferase"/>
    <property type="match status" value="1"/>
</dbReference>
<dbReference type="EMBL" id="QZWG01000008">
    <property type="protein sequence ID" value="RZB96168.1"/>
    <property type="molecule type" value="Genomic_DNA"/>
</dbReference>
<dbReference type="PANTHER" id="PTHR31623">
    <property type="entry name" value="F21J9.9"/>
    <property type="match status" value="1"/>
</dbReference>
<keyword evidence="5" id="KW-1185">Reference proteome</keyword>
<evidence type="ECO:0000313" key="5">
    <source>
        <dbReference type="Proteomes" id="UP000289340"/>
    </source>
</evidence>
<dbReference type="Gene3D" id="3.30.559.10">
    <property type="entry name" value="Chloramphenicol acetyltransferase-like domain"/>
    <property type="match status" value="2"/>
</dbReference>
<dbReference type="GO" id="GO:0016746">
    <property type="term" value="F:acyltransferase activity"/>
    <property type="evidence" value="ECO:0007669"/>
    <property type="project" value="UniProtKB-KW"/>
</dbReference>
<name>A0A445JCJ2_GLYSO</name>
<reference evidence="4 5" key="1">
    <citation type="submission" date="2018-09" db="EMBL/GenBank/DDBJ databases">
        <title>A high-quality reference genome of wild soybean provides a powerful tool to mine soybean genomes.</title>
        <authorList>
            <person name="Xie M."/>
            <person name="Chung C.Y.L."/>
            <person name="Li M.-W."/>
            <person name="Wong F.-L."/>
            <person name="Chan T.-F."/>
            <person name="Lam H.-M."/>
        </authorList>
    </citation>
    <scope>NUCLEOTIDE SEQUENCE [LARGE SCALE GENOMIC DNA]</scope>
    <source>
        <strain evidence="5">cv. W05</strain>
        <tissue evidence="4">Hypocotyl of etiolated seedlings</tissue>
    </source>
</reference>
<organism evidence="4 5">
    <name type="scientific">Glycine soja</name>
    <name type="common">Wild soybean</name>
    <dbReference type="NCBI Taxonomy" id="3848"/>
    <lineage>
        <taxon>Eukaryota</taxon>
        <taxon>Viridiplantae</taxon>
        <taxon>Streptophyta</taxon>
        <taxon>Embryophyta</taxon>
        <taxon>Tracheophyta</taxon>
        <taxon>Spermatophyta</taxon>
        <taxon>Magnoliopsida</taxon>
        <taxon>eudicotyledons</taxon>
        <taxon>Gunneridae</taxon>
        <taxon>Pentapetalae</taxon>
        <taxon>rosids</taxon>
        <taxon>fabids</taxon>
        <taxon>Fabales</taxon>
        <taxon>Fabaceae</taxon>
        <taxon>Papilionoideae</taxon>
        <taxon>50 kb inversion clade</taxon>
        <taxon>NPAAA clade</taxon>
        <taxon>indigoferoid/millettioid clade</taxon>
        <taxon>Phaseoleae</taxon>
        <taxon>Glycine</taxon>
        <taxon>Glycine subgen. Soja</taxon>
    </lineage>
</organism>
<dbReference type="Proteomes" id="UP000289340">
    <property type="component" value="Chromosome 8"/>
</dbReference>
<evidence type="ECO:0000256" key="2">
    <source>
        <dbReference type="ARBA" id="ARBA00022679"/>
    </source>
</evidence>
<dbReference type="InterPro" id="IPR023213">
    <property type="entry name" value="CAT-like_dom_sf"/>
</dbReference>
<dbReference type="Gramene" id="XM_028391112.1">
    <property type="protein sequence ID" value="XP_028246913.1"/>
    <property type="gene ID" value="LOC114424275"/>
</dbReference>
<evidence type="ECO:0000256" key="1">
    <source>
        <dbReference type="ARBA" id="ARBA00009861"/>
    </source>
</evidence>
<protein>
    <submittedName>
        <fullName evidence="4">Acylsugar acyltransferase 3</fullName>
    </submittedName>
</protein>
<proteinExistence type="inferred from homology"/>
<gene>
    <name evidence="4" type="ORF">D0Y65_020129</name>
</gene>
<accession>A0A445JCJ2</accession>
<comment type="caution">
    <text evidence="4">The sequence shown here is derived from an EMBL/GenBank/DDBJ whole genome shotgun (WGS) entry which is preliminary data.</text>
</comment>
<keyword evidence="2 4" id="KW-0808">Transferase</keyword>
<sequence length="444" mass="49774">MEFISRETIKPSNPTPPHLRIHPLSFIDHIVFRNYIPLLFFYNSPNHEQASTISKLKKSLSQVLSRYYPFAGKLRDQVSIDCNDQGVSFLVTRLRCNLSTILQNPTEESLNPLFPDELQWKPMSSSSSSSIIAIQINCFACGGIAMSVCMCHKVGDAATLSNFINDWATLNRQKELEQETAELLLLPFPVPGASLFPQENLPVFPEVLFVENDTVCRRFVFEASKIDSLKSTVSSHNVPNPTRVEVVSALIYNRAVSALGLISKTTSFRTAVNLRTRTVPPLPEKSVGNLVWFLFVLSPWETELHELVLKMKQGLTEFCDTYAKKFGGEDKDMSFISECLKQAASVPEPQPGGSDDEESQIVTMFCCASWCRFPMYEADFGWGKPVWFTTSECPVKNSIVLMDTRDGGGIEAIVNMEEQDMARFERDVELLKYASLNPAVGHGN</sequence>
<evidence type="ECO:0000256" key="3">
    <source>
        <dbReference type="ARBA" id="ARBA00023315"/>
    </source>
</evidence>
<evidence type="ECO:0000313" key="4">
    <source>
        <dbReference type="EMBL" id="RZB96168.1"/>
    </source>
</evidence>
<keyword evidence="3 4" id="KW-0012">Acyltransferase</keyword>